<dbReference type="Gene3D" id="1.10.287.130">
    <property type="match status" value="1"/>
</dbReference>
<dbReference type="PROSITE" id="PS50109">
    <property type="entry name" value="HIS_KIN"/>
    <property type="match status" value="1"/>
</dbReference>
<dbReference type="GO" id="GO:0000155">
    <property type="term" value="F:phosphorelay sensor kinase activity"/>
    <property type="evidence" value="ECO:0007669"/>
    <property type="project" value="InterPro"/>
</dbReference>
<dbReference type="PRINTS" id="PR00344">
    <property type="entry name" value="BCTRLSENSOR"/>
</dbReference>
<comment type="catalytic activity">
    <reaction evidence="1">
        <text>ATP + protein L-histidine = ADP + protein N-phospho-L-histidine.</text>
        <dbReference type="EC" id="2.7.13.3"/>
    </reaction>
</comment>
<dbReference type="CDD" id="cd00082">
    <property type="entry name" value="HisKA"/>
    <property type="match status" value="1"/>
</dbReference>
<dbReference type="SUPFAM" id="SSF47384">
    <property type="entry name" value="Homodimeric domain of signal transducing histidine kinase"/>
    <property type="match status" value="1"/>
</dbReference>
<evidence type="ECO:0000313" key="7">
    <source>
        <dbReference type="EMBL" id="QMS90365.1"/>
    </source>
</evidence>
<keyword evidence="8" id="KW-1185">Reference proteome</keyword>
<dbReference type="Proteomes" id="UP000514713">
    <property type="component" value="Chromosome"/>
</dbReference>
<keyword evidence="4" id="KW-0418">Kinase</keyword>
<dbReference type="InterPro" id="IPR003594">
    <property type="entry name" value="HATPase_dom"/>
</dbReference>
<gene>
    <name evidence="7" type="ORF">HUN01_23295</name>
</gene>
<evidence type="ECO:0000256" key="4">
    <source>
        <dbReference type="ARBA" id="ARBA00022777"/>
    </source>
</evidence>
<dbReference type="PANTHER" id="PTHR43065">
    <property type="entry name" value="SENSOR HISTIDINE KINASE"/>
    <property type="match status" value="1"/>
</dbReference>
<dbReference type="KEGG" id="ned:HUN01_23295"/>
<name>A0A7D7QPF2_9NOSO</name>
<keyword evidence="5" id="KW-0902">Two-component regulatory system</keyword>
<dbReference type="InterPro" id="IPR005467">
    <property type="entry name" value="His_kinase_dom"/>
</dbReference>
<dbReference type="AlphaFoldDB" id="A0A7D7QPF2"/>
<dbReference type="RefSeq" id="WP_181928179.1">
    <property type="nucleotide sequence ID" value="NZ_CP054698.1"/>
</dbReference>
<dbReference type="InterPro" id="IPR004358">
    <property type="entry name" value="Sig_transdc_His_kin-like_C"/>
</dbReference>
<dbReference type="SUPFAM" id="SSF55874">
    <property type="entry name" value="ATPase domain of HSP90 chaperone/DNA topoisomerase II/histidine kinase"/>
    <property type="match status" value="1"/>
</dbReference>
<evidence type="ECO:0000313" key="8">
    <source>
        <dbReference type="Proteomes" id="UP000514713"/>
    </source>
</evidence>
<feature type="domain" description="Histidine kinase" evidence="6">
    <location>
        <begin position="198"/>
        <end position="460"/>
    </location>
</feature>
<organism evidence="7 8">
    <name type="scientific">Nostoc edaphicum CCNP1411</name>
    <dbReference type="NCBI Taxonomy" id="1472755"/>
    <lineage>
        <taxon>Bacteria</taxon>
        <taxon>Bacillati</taxon>
        <taxon>Cyanobacteriota</taxon>
        <taxon>Cyanophyceae</taxon>
        <taxon>Nostocales</taxon>
        <taxon>Nostocaceae</taxon>
        <taxon>Nostoc</taxon>
    </lineage>
</organism>
<proteinExistence type="predicted"/>
<dbReference type="InterPro" id="IPR036890">
    <property type="entry name" value="HATPase_C_sf"/>
</dbReference>
<evidence type="ECO:0000256" key="1">
    <source>
        <dbReference type="ARBA" id="ARBA00000085"/>
    </source>
</evidence>
<keyword evidence="3" id="KW-0597">Phosphoprotein</keyword>
<dbReference type="Gene3D" id="3.30.565.10">
    <property type="entry name" value="Histidine kinase-like ATPase, C-terminal domain"/>
    <property type="match status" value="1"/>
</dbReference>
<dbReference type="PANTHER" id="PTHR43065:SF50">
    <property type="entry name" value="HISTIDINE KINASE"/>
    <property type="match status" value="1"/>
</dbReference>
<evidence type="ECO:0000256" key="3">
    <source>
        <dbReference type="ARBA" id="ARBA00022553"/>
    </source>
</evidence>
<evidence type="ECO:0000256" key="5">
    <source>
        <dbReference type="ARBA" id="ARBA00023012"/>
    </source>
</evidence>
<dbReference type="Pfam" id="PF02518">
    <property type="entry name" value="HATPase_c"/>
    <property type="match status" value="1"/>
</dbReference>
<evidence type="ECO:0000256" key="2">
    <source>
        <dbReference type="ARBA" id="ARBA00012438"/>
    </source>
</evidence>
<reference evidence="8" key="1">
    <citation type="submission" date="2020-06" db="EMBL/GenBank/DDBJ databases">
        <title>Nostoc edaphicum CCNP1411 genome.</title>
        <authorList>
            <person name="Fidor A."/>
            <person name="Grabski M."/>
            <person name="Gawor J."/>
            <person name="Gromadka R."/>
            <person name="Wegrzyn G."/>
            <person name="Mazur-Marzec H."/>
        </authorList>
    </citation>
    <scope>NUCLEOTIDE SEQUENCE [LARGE SCALE GENOMIC DNA]</scope>
    <source>
        <strain evidence="8">CCNP1411</strain>
    </source>
</reference>
<dbReference type="EC" id="2.7.13.3" evidence="2"/>
<keyword evidence="4" id="KW-0808">Transferase</keyword>
<dbReference type="EMBL" id="CP054698">
    <property type="protein sequence ID" value="QMS90365.1"/>
    <property type="molecule type" value="Genomic_DNA"/>
</dbReference>
<dbReference type="InterPro" id="IPR003661">
    <property type="entry name" value="HisK_dim/P_dom"/>
</dbReference>
<evidence type="ECO:0000259" key="6">
    <source>
        <dbReference type="PROSITE" id="PS50109"/>
    </source>
</evidence>
<accession>A0A7D7QPF2</accession>
<dbReference type="InterPro" id="IPR036097">
    <property type="entry name" value="HisK_dim/P_sf"/>
</dbReference>
<protein>
    <recommendedName>
        <fullName evidence="2">histidine kinase</fullName>
        <ecNumber evidence="2">2.7.13.3</ecNumber>
    </recommendedName>
</protein>
<sequence length="462" mass="52429">MLAIHSITNANNLNLRLESTLQELPLWSVYFDADSPANDLNKLFKQEPLLPGIILVKNHNYVGMISRQRFFEHMSRPYSFPLFSKRPVINLINFLQSDVCVISEDTLIIEANKVALQREPQFVYEPILIKTQLGSYKLLDFHHLLLAHSQIHILTLAQLEQVEEQSRIAKRGFRNLKNNYTRLMQNEKMAALGQLVAGIAHEINNPVNFIAGNLVYAINYTKDLLELVSLYQYHYPAPVAEIKAAIAEIELEFLTTDFLNLLNSMKFGTERIQEIVLSLRNFSRLDESEKKIVDIHEGIDSTLIILQSRLINQQTGQKITVDKQYGNIPPVECYAGLINQVFMNILSNAIDAIFESDDESKLSFESASSTLKLPLIRIQTEVTDNQQVVIRIADNGMGIPKDIQKRLFDPFFTTKPVGKGTGLGLSISYQIVVEKHCGQLQFISNVKEGTEFIITIPIQINS</sequence>
<dbReference type="SMART" id="SM00387">
    <property type="entry name" value="HATPase_c"/>
    <property type="match status" value="1"/>
</dbReference>